<evidence type="ECO:0000313" key="2">
    <source>
        <dbReference type="EMBL" id="NUC73616.1"/>
    </source>
</evidence>
<feature type="transmembrane region" description="Helical" evidence="1">
    <location>
        <begin position="485"/>
        <end position="508"/>
    </location>
</feature>
<feature type="transmembrane region" description="Helical" evidence="1">
    <location>
        <begin position="411"/>
        <end position="431"/>
    </location>
</feature>
<keyword evidence="3" id="KW-1185">Reference proteome</keyword>
<dbReference type="Gene3D" id="2.160.20.80">
    <property type="entry name" value="E3 ubiquitin-protein ligase SopA"/>
    <property type="match status" value="2"/>
</dbReference>
<feature type="transmembrane region" description="Helical" evidence="1">
    <location>
        <begin position="452"/>
        <end position="473"/>
    </location>
</feature>
<dbReference type="PANTHER" id="PTHR14136">
    <property type="entry name" value="BTB_POZ DOMAIN-CONTAINING PROTEIN KCTD9"/>
    <property type="match status" value="1"/>
</dbReference>
<keyword evidence="1" id="KW-1133">Transmembrane helix</keyword>
<name>A0ABX2LD34_9EURY</name>
<reference evidence="2 3" key="1">
    <citation type="submission" date="2020-06" db="EMBL/GenBank/DDBJ databases">
        <title>Haloterrigena sp. nov., an extremely halophilic archaeon isolated from a saline sediment.</title>
        <authorList>
            <person name="Liu B.-B."/>
        </authorList>
    </citation>
    <scope>NUCLEOTIDE SEQUENCE [LARGE SCALE GENOMIC DNA]</scope>
    <source>
        <strain evidence="2 3">SYSU A558-1</strain>
    </source>
</reference>
<dbReference type="SUPFAM" id="SSF141571">
    <property type="entry name" value="Pentapeptide repeat-like"/>
    <property type="match status" value="1"/>
</dbReference>
<proteinExistence type="predicted"/>
<sequence>MNLNSNPVPEDRCGVEFEWNDDVVLTSADIEVVEGEVTGVDFDDFAIRNQSCHRKTAPSKDRCKWHSRSYSEIESELLQKEEEWVDGIIPGVRFNNITETDLSEFVLPFSRFEGNINNIDFSRSVLAYSDFSGATIEGVNFTESHLEESLFIESKIDLNRDWGNRTQFRECMLNGVNFSGASFNEPVFSGSELDVNTTFDDDQKLSGADFSGCDLSDTDFSNTVIRKCDFKNTNLNDADFSKATLDKSSFINANCLGAVFREAYLEGAKMDSANLKSANFEKAEIDSVDFSDSQINHQTEFGTKTIYEIKKESETSFEKEAGRSLKAIWSYRALQRLYRENALLEGASHFYKKEKDLRRRQHRREITGDVNRNVLNEYPPQSAIPYRVGIIFNYIKAEASRLSIRYGESPFQLILFSGAIVFLFGIFYPVFGIKSDEGIIRYSLSTSNSGTYNIIQQLSYFADILHFSFFTFARTGIREAQPVGFSQFLAAVQSVAGAIVIALAVFVLTRRATS</sequence>
<dbReference type="InterPro" id="IPR051082">
    <property type="entry name" value="Pentapeptide-BTB/POZ_domain"/>
</dbReference>
<gene>
    <name evidence="2" type="ORF">HTZ84_15095</name>
</gene>
<evidence type="ECO:0000313" key="3">
    <source>
        <dbReference type="Proteomes" id="UP001016761"/>
    </source>
</evidence>
<dbReference type="Pfam" id="PF13599">
    <property type="entry name" value="Pentapeptide_4"/>
    <property type="match status" value="1"/>
</dbReference>
<comment type="caution">
    <text evidence="2">The sequence shown here is derived from an EMBL/GenBank/DDBJ whole genome shotgun (WGS) entry which is preliminary data.</text>
</comment>
<organism evidence="2 3">
    <name type="scientific">Haloterrigena gelatinilytica</name>
    <dbReference type="NCBI Taxonomy" id="2741724"/>
    <lineage>
        <taxon>Archaea</taxon>
        <taxon>Methanobacteriati</taxon>
        <taxon>Methanobacteriota</taxon>
        <taxon>Stenosarchaea group</taxon>
        <taxon>Halobacteria</taxon>
        <taxon>Halobacteriales</taxon>
        <taxon>Natrialbaceae</taxon>
        <taxon>Haloterrigena</taxon>
    </lineage>
</organism>
<dbReference type="InterPro" id="IPR001646">
    <property type="entry name" value="5peptide_repeat"/>
</dbReference>
<dbReference type="PANTHER" id="PTHR14136:SF25">
    <property type="entry name" value="BTB_POZ DOMAIN-CONTAINING PROTEIN"/>
    <property type="match status" value="1"/>
</dbReference>
<dbReference type="EMBL" id="JABUQZ010000001">
    <property type="protein sequence ID" value="NUC73616.1"/>
    <property type="molecule type" value="Genomic_DNA"/>
</dbReference>
<keyword evidence="1" id="KW-0472">Membrane</keyword>
<keyword evidence="1" id="KW-0812">Transmembrane</keyword>
<dbReference type="Proteomes" id="UP001016761">
    <property type="component" value="Unassembled WGS sequence"/>
</dbReference>
<evidence type="ECO:0000256" key="1">
    <source>
        <dbReference type="SAM" id="Phobius"/>
    </source>
</evidence>
<dbReference type="Pfam" id="PF00805">
    <property type="entry name" value="Pentapeptide"/>
    <property type="match status" value="2"/>
</dbReference>
<protein>
    <submittedName>
        <fullName evidence="2">Pentapeptide repeat-containing protein</fullName>
    </submittedName>
</protein>
<dbReference type="RefSeq" id="WP_174681440.1">
    <property type="nucleotide sequence ID" value="NZ_JABUQZ010000001.1"/>
</dbReference>
<accession>A0ABX2LD34</accession>